<feature type="domain" description="ABC transporter" evidence="12">
    <location>
        <begin position="342"/>
        <end position="578"/>
    </location>
</feature>
<feature type="domain" description="ABC transmembrane type-1" evidence="13">
    <location>
        <begin position="22"/>
        <end position="304"/>
    </location>
</feature>
<dbReference type="STRING" id="40754.THII_0762"/>
<dbReference type="GO" id="GO:0005886">
    <property type="term" value="C:plasma membrane"/>
    <property type="evidence" value="ECO:0007669"/>
    <property type="project" value="UniProtKB-SubCell"/>
</dbReference>
<dbReference type="Gene3D" id="1.20.1560.10">
    <property type="entry name" value="ABC transporter type 1, transmembrane domain"/>
    <property type="match status" value="1"/>
</dbReference>
<keyword evidence="8 11" id="KW-1133">Transmembrane helix</keyword>
<dbReference type="GO" id="GO:0005524">
    <property type="term" value="F:ATP binding"/>
    <property type="evidence" value="ECO:0007669"/>
    <property type="project" value="UniProtKB-KW"/>
</dbReference>
<keyword evidence="9" id="KW-0445">Lipid transport</keyword>
<dbReference type="Pfam" id="PF00005">
    <property type="entry name" value="ABC_tran"/>
    <property type="match status" value="1"/>
</dbReference>
<dbReference type="PANTHER" id="PTHR43394:SF1">
    <property type="entry name" value="ATP-BINDING CASSETTE SUB-FAMILY B MEMBER 10, MITOCHONDRIAL"/>
    <property type="match status" value="1"/>
</dbReference>
<sequence>MQSQTLYLRLLSYIVPYWSRFAWVILAIIIMAITDPVLAALIQPLLDGGFVNKDPATIQAMPFLLMLLVLIKGLAMLASQVGMTWVASRLVMDLRTDLFRKILTLPATAFDNYSAGVLLSKVTYDVSRVMAAATDTLVILVRDSLAVIGLLGWMFYLNWQLSLIVFAVVPFIIGIVRFISKQLRGINLSIQEAMGEMTRILEEAISGHKLVKIFGGQHYEQTRFQVASNQVRRLEVKTQMASGLSVFIVQMLTASALGIIVYIAAYQSATNNITVGGFVSLFTAMGMLFAPVKRLTKVNDQLQQGLAAAHSVFALLDQASETNGLCQHRYLEEKSLRLSGQLSFQQLYFTYDLSHRPILQAISLTIMPGETIALVGTSGSGKTTLAHLIPRFYPVSTGQLFVDDIDINELPLSVLRANIALVSQEVVLFNDSVAANIAYGEMAAAPREQIIAAAKLAYAMEFIEQMPNHFETIIGERGVKLSGGQRQRLAIARALLKNAPILILDEATSALDSQSELQVQKSLEKLKRGRTTIIIAHRLSTVAKADRIVVMEKGRIVEMGTHAELLIKQGVYAKLYQGQVQNKGDELSNIGKISDHDAIK</sequence>
<keyword evidence="15" id="KW-1185">Reference proteome</keyword>
<evidence type="ECO:0000313" key="14">
    <source>
        <dbReference type="EMBL" id="BAP55059.1"/>
    </source>
</evidence>
<keyword evidence="3" id="KW-1003">Cell membrane</keyword>
<dbReference type="InterPro" id="IPR011917">
    <property type="entry name" value="ABC_transpr_lipidA"/>
</dbReference>
<dbReference type="EMBL" id="AP014633">
    <property type="protein sequence ID" value="BAP55059.1"/>
    <property type="molecule type" value="Genomic_DNA"/>
</dbReference>
<keyword evidence="6 14" id="KW-0067">ATP-binding</keyword>
<dbReference type="InterPro" id="IPR011527">
    <property type="entry name" value="ABC1_TM_dom"/>
</dbReference>
<feature type="transmembrane region" description="Helical" evidence="11">
    <location>
        <begin position="63"/>
        <end position="86"/>
    </location>
</feature>
<evidence type="ECO:0000256" key="3">
    <source>
        <dbReference type="ARBA" id="ARBA00022475"/>
    </source>
</evidence>
<evidence type="ECO:0000313" key="15">
    <source>
        <dbReference type="Proteomes" id="UP000031623"/>
    </source>
</evidence>
<evidence type="ECO:0000256" key="6">
    <source>
        <dbReference type="ARBA" id="ARBA00022840"/>
    </source>
</evidence>
<dbReference type="PROSITE" id="PS50929">
    <property type="entry name" value="ABC_TM1F"/>
    <property type="match status" value="1"/>
</dbReference>
<dbReference type="InterPro" id="IPR036640">
    <property type="entry name" value="ABC1_TM_sf"/>
</dbReference>
<evidence type="ECO:0000256" key="5">
    <source>
        <dbReference type="ARBA" id="ARBA00022741"/>
    </source>
</evidence>
<feature type="transmembrane region" description="Helical" evidence="11">
    <location>
        <begin position="242"/>
        <end position="267"/>
    </location>
</feature>
<dbReference type="GO" id="GO:0016887">
    <property type="term" value="F:ATP hydrolysis activity"/>
    <property type="evidence" value="ECO:0007669"/>
    <property type="project" value="InterPro"/>
</dbReference>
<dbReference type="CDD" id="cd18552">
    <property type="entry name" value="ABC_6TM_MsbA_like"/>
    <property type="match status" value="1"/>
</dbReference>
<dbReference type="SMART" id="SM00382">
    <property type="entry name" value="AAA"/>
    <property type="match status" value="1"/>
</dbReference>
<feature type="transmembrane region" description="Helical" evidence="11">
    <location>
        <begin position="161"/>
        <end position="179"/>
    </location>
</feature>
<accession>A0A090ADW2</accession>
<evidence type="ECO:0000256" key="4">
    <source>
        <dbReference type="ARBA" id="ARBA00022692"/>
    </source>
</evidence>
<evidence type="ECO:0000259" key="12">
    <source>
        <dbReference type="PROSITE" id="PS50893"/>
    </source>
</evidence>
<dbReference type="OrthoDB" id="6336411at2"/>
<reference evidence="14 15" key="1">
    <citation type="journal article" date="2014" name="ISME J.">
        <title>Ecophysiology of Thioploca ingrica as revealed by the complete genome sequence supplemented with proteomic evidence.</title>
        <authorList>
            <person name="Kojima H."/>
            <person name="Ogura Y."/>
            <person name="Yamamoto N."/>
            <person name="Togashi T."/>
            <person name="Mori H."/>
            <person name="Watanabe T."/>
            <person name="Nemoto F."/>
            <person name="Kurokawa K."/>
            <person name="Hayashi T."/>
            <person name="Fukui M."/>
        </authorList>
    </citation>
    <scope>NUCLEOTIDE SEQUENCE [LARGE SCALE GENOMIC DNA]</scope>
</reference>
<keyword evidence="7" id="KW-1278">Translocase</keyword>
<evidence type="ECO:0000256" key="11">
    <source>
        <dbReference type="SAM" id="Phobius"/>
    </source>
</evidence>
<evidence type="ECO:0000256" key="7">
    <source>
        <dbReference type="ARBA" id="ARBA00022967"/>
    </source>
</evidence>
<feature type="transmembrane region" description="Helical" evidence="11">
    <location>
        <begin position="273"/>
        <end position="292"/>
    </location>
</feature>
<comment type="subcellular location">
    <subcellularLocation>
        <location evidence="1">Cell membrane</location>
        <topology evidence="1">Multi-pass membrane protein</topology>
    </subcellularLocation>
</comment>
<evidence type="ECO:0000256" key="10">
    <source>
        <dbReference type="ARBA" id="ARBA00023136"/>
    </source>
</evidence>
<evidence type="ECO:0000256" key="1">
    <source>
        <dbReference type="ARBA" id="ARBA00004651"/>
    </source>
</evidence>
<dbReference type="Proteomes" id="UP000031623">
    <property type="component" value="Chromosome"/>
</dbReference>
<dbReference type="GO" id="GO:0015421">
    <property type="term" value="F:ABC-type oligopeptide transporter activity"/>
    <property type="evidence" value="ECO:0007669"/>
    <property type="project" value="TreeGrafter"/>
</dbReference>
<dbReference type="InterPro" id="IPR039421">
    <property type="entry name" value="Type_1_exporter"/>
</dbReference>
<dbReference type="Gene3D" id="3.40.50.300">
    <property type="entry name" value="P-loop containing nucleotide triphosphate hydrolases"/>
    <property type="match status" value="1"/>
</dbReference>
<dbReference type="PROSITE" id="PS50893">
    <property type="entry name" value="ABC_TRANSPORTER_2"/>
    <property type="match status" value="1"/>
</dbReference>
<evidence type="ECO:0000256" key="9">
    <source>
        <dbReference type="ARBA" id="ARBA00023055"/>
    </source>
</evidence>
<name>A0A090ADW2_9GAMM</name>
<dbReference type="FunFam" id="3.40.50.300:FF:000140">
    <property type="entry name" value="Lipid A export ATP-binding/permease protein MsbA"/>
    <property type="match status" value="1"/>
</dbReference>
<dbReference type="GO" id="GO:0034040">
    <property type="term" value="F:ATPase-coupled lipid transmembrane transporter activity"/>
    <property type="evidence" value="ECO:0007669"/>
    <property type="project" value="InterPro"/>
</dbReference>
<keyword evidence="10 11" id="KW-0472">Membrane</keyword>
<dbReference type="HOGENOM" id="CLU_000604_84_3_6"/>
<dbReference type="SUPFAM" id="SSF52540">
    <property type="entry name" value="P-loop containing nucleoside triphosphate hydrolases"/>
    <property type="match status" value="1"/>
</dbReference>
<evidence type="ECO:0000256" key="8">
    <source>
        <dbReference type="ARBA" id="ARBA00022989"/>
    </source>
</evidence>
<dbReference type="Pfam" id="PF00664">
    <property type="entry name" value="ABC_membrane"/>
    <property type="match status" value="1"/>
</dbReference>
<keyword evidence="4 11" id="KW-0812">Transmembrane</keyword>
<evidence type="ECO:0000259" key="13">
    <source>
        <dbReference type="PROSITE" id="PS50929"/>
    </source>
</evidence>
<organism evidence="14 15">
    <name type="scientific">Thioploca ingrica</name>
    <dbReference type="NCBI Taxonomy" id="40754"/>
    <lineage>
        <taxon>Bacteria</taxon>
        <taxon>Pseudomonadati</taxon>
        <taxon>Pseudomonadota</taxon>
        <taxon>Gammaproteobacteria</taxon>
        <taxon>Thiotrichales</taxon>
        <taxon>Thiotrichaceae</taxon>
        <taxon>Thioploca</taxon>
    </lineage>
</organism>
<evidence type="ECO:0000256" key="2">
    <source>
        <dbReference type="ARBA" id="ARBA00022448"/>
    </source>
</evidence>
<feature type="transmembrane region" description="Helical" evidence="11">
    <location>
        <begin position="21"/>
        <end position="43"/>
    </location>
</feature>
<dbReference type="SUPFAM" id="SSF90123">
    <property type="entry name" value="ABC transporter transmembrane region"/>
    <property type="match status" value="1"/>
</dbReference>
<dbReference type="InterPro" id="IPR027417">
    <property type="entry name" value="P-loop_NTPase"/>
</dbReference>
<keyword evidence="5" id="KW-0547">Nucleotide-binding</keyword>
<dbReference type="AlphaFoldDB" id="A0A090ADW2"/>
<keyword evidence="2" id="KW-0813">Transport</keyword>
<dbReference type="InterPro" id="IPR003593">
    <property type="entry name" value="AAA+_ATPase"/>
</dbReference>
<dbReference type="NCBIfam" id="TIGR02203">
    <property type="entry name" value="MsbA_lipidA"/>
    <property type="match status" value="1"/>
</dbReference>
<dbReference type="PROSITE" id="PS00211">
    <property type="entry name" value="ABC_TRANSPORTER_1"/>
    <property type="match status" value="1"/>
</dbReference>
<dbReference type="InterPro" id="IPR003439">
    <property type="entry name" value="ABC_transporter-like_ATP-bd"/>
</dbReference>
<dbReference type="PANTHER" id="PTHR43394">
    <property type="entry name" value="ATP-DEPENDENT PERMEASE MDL1, MITOCHONDRIAL"/>
    <property type="match status" value="1"/>
</dbReference>
<protein>
    <submittedName>
        <fullName evidence="14">ATP-binding protein</fullName>
    </submittedName>
</protein>
<feature type="transmembrane region" description="Helical" evidence="11">
    <location>
        <begin position="137"/>
        <end position="155"/>
    </location>
</feature>
<dbReference type="InterPro" id="IPR017871">
    <property type="entry name" value="ABC_transporter-like_CS"/>
</dbReference>
<proteinExistence type="predicted"/>
<dbReference type="KEGG" id="tig:THII_0762"/>
<gene>
    <name evidence="14" type="ORF">THII_0762</name>
</gene>